<evidence type="ECO:0000256" key="1">
    <source>
        <dbReference type="SAM" id="MobiDB-lite"/>
    </source>
</evidence>
<feature type="compositionally biased region" description="Polar residues" evidence="1">
    <location>
        <begin position="25"/>
        <end position="42"/>
    </location>
</feature>
<dbReference type="Proteomes" id="UP000035050">
    <property type="component" value="Chromosome"/>
</dbReference>
<feature type="region of interest" description="Disordered" evidence="1">
    <location>
        <begin position="423"/>
        <end position="442"/>
    </location>
</feature>
<reference evidence="2" key="1">
    <citation type="submission" date="2016-06" db="EMBL/GenBank/DDBJ databases">
        <title>Pandoraea oxalativorans DSM 23570 Genome Sequencing.</title>
        <authorList>
            <person name="Ee R."/>
            <person name="Lim Y.-L."/>
            <person name="Yong D."/>
            <person name="Yin W.-F."/>
            <person name="Chan K.-G."/>
        </authorList>
    </citation>
    <scope>NUCLEOTIDE SEQUENCE</scope>
    <source>
        <strain evidence="2">DSM 23570</strain>
    </source>
</reference>
<accession>A0A192B1Q4</accession>
<gene>
    <name evidence="2" type="ORF">MB84_31140</name>
</gene>
<dbReference type="InterPro" id="IPR029058">
    <property type="entry name" value="AB_hydrolase_fold"/>
</dbReference>
<protein>
    <recommendedName>
        <fullName evidence="4">Fungal lipase-like domain-containing protein</fullName>
    </recommendedName>
</protein>
<dbReference type="Pfam" id="PF26363">
    <property type="entry name" value="Phospholipase-like"/>
    <property type="match status" value="1"/>
</dbReference>
<keyword evidence="3" id="KW-1185">Reference proteome</keyword>
<evidence type="ECO:0008006" key="4">
    <source>
        <dbReference type="Google" id="ProtNLM"/>
    </source>
</evidence>
<dbReference type="KEGG" id="pox:MB84_31140"/>
<dbReference type="OrthoDB" id="5913909at2"/>
<organism evidence="2 3">
    <name type="scientific">Pandoraea oxalativorans</name>
    <dbReference type="NCBI Taxonomy" id="573737"/>
    <lineage>
        <taxon>Bacteria</taxon>
        <taxon>Pseudomonadati</taxon>
        <taxon>Pseudomonadota</taxon>
        <taxon>Betaproteobacteria</taxon>
        <taxon>Burkholderiales</taxon>
        <taxon>Burkholderiaceae</taxon>
        <taxon>Pandoraea</taxon>
    </lineage>
</organism>
<dbReference type="SUPFAM" id="SSF53474">
    <property type="entry name" value="alpha/beta-Hydrolases"/>
    <property type="match status" value="1"/>
</dbReference>
<proteinExistence type="predicted"/>
<dbReference type="AlphaFoldDB" id="A0A192B1Q4"/>
<dbReference type="Gene3D" id="3.40.50.1820">
    <property type="entry name" value="alpha/beta hydrolase"/>
    <property type="match status" value="1"/>
</dbReference>
<evidence type="ECO:0000313" key="3">
    <source>
        <dbReference type="Proteomes" id="UP000035050"/>
    </source>
</evidence>
<name>A0A192B1Q4_9BURK</name>
<dbReference type="RefSeq" id="WP_052653391.1">
    <property type="nucleotide sequence ID" value="NZ_CP011253.3"/>
</dbReference>
<dbReference type="EMBL" id="CP011253">
    <property type="protein sequence ID" value="ANJ87148.1"/>
    <property type="molecule type" value="Genomic_DNA"/>
</dbReference>
<feature type="region of interest" description="Disordered" evidence="1">
    <location>
        <begin position="25"/>
        <end position="53"/>
    </location>
</feature>
<sequence>MHIQSGALNPTPSPSALTALITRNTRASSEPPNPSVGNTSPPTFHDDMVHDTPAPWADISRERRMFDDQRRRSLQLVGTIHRAAIARPSQPGEANGDLLAERVRVLVQAWREACLEARASGARPHACQKADLDAASRPCGCAESVAYDNVFAQMQPLVGESAAHDSACRTAKLVTVAQRIDELDTLIEAKGKACLPASMIEQRNDITAALVNHDVYFDRSVPQILPTRVRRVSMHDDNGPRQSGFFGALYEDKLCDRYLAADRGTEMGITGRAFVDWIHNVRQALGLRSKQYEEAISWGKSLACDYPPKQLVFTGHSLGGGLASAQTSVVQHSTAVTFDPAGLHKKTVARHAAVPAWSRVKSYYVDGELLSVIQEMLKNGIHFATRIPLIGHAVSWVARITVPRPIGERIALPVALPPQVATTRHRGRHASHDTPAAPSTSGIRGAIARHSTLQMIYSLFDGLPHVARPMSAATPTP</sequence>
<evidence type="ECO:0000313" key="2">
    <source>
        <dbReference type="EMBL" id="ANJ87148.1"/>
    </source>
</evidence>